<dbReference type="EMBL" id="AP019620">
    <property type="protein sequence ID" value="BBJ39039.1"/>
    <property type="molecule type" value="Genomic_DNA"/>
</dbReference>
<dbReference type="Proteomes" id="UP000463951">
    <property type="component" value="Chromosome"/>
</dbReference>
<accession>A0A499UPY4</accession>
<sequence>MTSHDDLPLADYDHLPLGALRHRIRALTEERLRKLLEYERSHADRLPVVEVVTARLRQLEGGATPSPGEPGAEPLPGRPDPPRGGSSVTPQTAAEPSPPPRHGHPGHPGQAE</sequence>
<evidence type="ECO:0000259" key="2">
    <source>
        <dbReference type="Pfam" id="PF26450"/>
    </source>
</evidence>
<organism evidence="3 4">
    <name type="scientific">Streptomyces antimycoticus</name>
    <dbReference type="NCBI Taxonomy" id="68175"/>
    <lineage>
        <taxon>Bacteria</taxon>
        <taxon>Bacillati</taxon>
        <taxon>Actinomycetota</taxon>
        <taxon>Actinomycetes</taxon>
        <taxon>Kitasatosporales</taxon>
        <taxon>Streptomycetaceae</taxon>
        <taxon>Streptomyces</taxon>
        <taxon>Streptomyces violaceusniger group</taxon>
    </lineage>
</organism>
<proteinExistence type="predicted"/>
<evidence type="ECO:0000313" key="4">
    <source>
        <dbReference type="Proteomes" id="UP000463951"/>
    </source>
</evidence>
<reference evidence="3 4" key="1">
    <citation type="journal article" date="2020" name="Int. J. Syst. Evol. Microbiol.">
        <title>Reclassification of Streptomyces castelarensis and Streptomyces sporoclivatus as later heterotypic synonyms of Streptomyces antimycoticus.</title>
        <authorList>
            <person name="Komaki H."/>
            <person name="Tamura T."/>
        </authorList>
    </citation>
    <scope>NUCLEOTIDE SEQUENCE [LARGE SCALE GENOMIC DNA]</scope>
    <source>
        <strain evidence="3 4">NBRC 100767</strain>
    </source>
</reference>
<dbReference type="InterPro" id="IPR058442">
    <property type="entry name" value="DUF8129"/>
</dbReference>
<name>A0A499UPY4_9ACTN</name>
<feature type="region of interest" description="Disordered" evidence="1">
    <location>
        <begin position="57"/>
        <end position="112"/>
    </location>
</feature>
<feature type="domain" description="DUF8129" evidence="2">
    <location>
        <begin position="4"/>
        <end position="60"/>
    </location>
</feature>
<evidence type="ECO:0000256" key="1">
    <source>
        <dbReference type="SAM" id="MobiDB-lite"/>
    </source>
</evidence>
<dbReference type="Pfam" id="PF26450">
    <property type="entry name" value="DUF8129"/>
    <property type="match status" value="1"/>
</dbReference>
<gene>
    <name evidence="3" type="ORF">SSPO_017570</name>
</gene>
<protein>
    <recommendedName>
        <fullName evidence="2">DUF8129 domain-containing protein</fullName>
    </recommendedName>
</protein>
<dbReference type="AlphaFoldDB" id="A0A499UPY4"/>
<evidence type="ECO:0000313" key="3">
    <source>
        <dbReference type="EMBL" id="BBJ39039.1"/>
    </source>
</evidence>